<dbReference type="GO" id="GO:0000160">
    <property type="term" value="P:phosphorelay signal transduction system"/>
    <property type="evidence" value="ECO:0007669"/>
    <property type="project" value="InterPro"/>
</dbReference>
<keyword evidence="6" id="KW-1185">Reference proteome</keyword>
<dbReference type="InterPro" id="IPR016032">
    <property type="entry name" value="Sig_transdc_resp-reg_C-effctor"/>
</dbReference>
<dbReference type="SUPFAM" id="SSF52172">
    <property type="entry name" value="CheY-like"/>
    <property type="match status" value="1"/>
</dbReference>
<dbReference type="CDD" id="cd06170">
    <property type="entry name" value="LuxR_C_like"/>
    <property type="match status" value="1"/>
</dbReference>
<evidence type="ECO:0000313" key="5">
    <source>
        <dbReference type="EMBL" id="BDW84684.1"/>
    </source>
</evidence>
<dbReference type="Pfam" id="PF00196">
    <property type="entry name" value="GerE"/>
    <property type="match status" value="1"/>
</dbReference>
<dbReference type="InterPro" id="IPR001789">
    <property type="entry name" value="Sig_transdc_resp-reg_receiver"/>
</dbReference>
<evidence type="ECO:0000313" key="6">
    <source>
        <dbReference type="Proteomes" id="UP001337723"/>
    </source>
</evidence>
<dbReference type="PANTHER" id="PTHR43214">
    <property type="entry name" value="TWO-COMPONENT RESPONSE REGULATOR"/>
    <property type="match status" value="1"/>
</dbReference>
<accession>A0AA48HFJ1</accession>
<feature type="modified residue" description="4-aspartylphosphate" evidence="2">
    <location>
        <position position="54"/>
    </location>
</feature>
<dbReference type="InterPro" id="IPR011006">
    <property type="entry name" value="CheY-like_superfamily"/>
</dbReference>
<dbReference type="PROSITE" id="PS50110">
    <property type="entry name" value="RESPONSE_REGULATORY"/>
    <property type="match status" value="1"/>
</dbReference>
<dbReference type="Proteomes" id="UP001337723">
    <property type="component" value="Chromosome"/>
</dbReference>
<dbReference type="InterPro" id="IPR039420">
    <property type="entry name" value="WalR-like"/>
</dbReference>
<evidence type="ECO:0000256" key="1">
    <source>
        <dbReference type="ARBA" id="ARBA00023125"/>
    </source>
</evidence>
<protein>
    <submittedName>
        <fullName evidence="5">DNA-binding response regulator</fullName>
    </submittedName>
</protein>
<keyword evidence="1 5" id="KW-0238">DNA-binding</keyword>
<keyword evidence="2" id="KW-0597">Phosphoprotein</keyword>
<dbReference type="GO" id="GO:0006355">
    <property type="term" value="P:regulation of DNA-templated transcription"/>
    <property type="evidence" value="ECO:0007669"/>
    <property type="project" value="InterPro"/>
</dbReference>
<dbReference type="PRINTS" id="PR00038">
    <property type="entry name" value="HTHLUXR"/>
</dbReference>
<dbReference type="SMART" id="SM00421">
    <property type="entry name" value="HTH_LUXR"/>
    <property type="match status" value="1"/>
</dbReference>
<dbReference type="InterPro" id="IPR000792">
    <property type="entry name" value="Tscrpt_reg_LuxR_C"/>
</dbReference>
<sequence>MSKVFIYSNQVFVRKGIRCFLETQDDIRISGDAEVPESRTPDAGTEGIDIVILDLAGLSNPTETIRRIRRTMNDARIVVLCAVNTTDFAVDALDAGAAGIMTHSCQPTELRIAMSRVLNGDNYIQPDIAMEIFRELRAKEAQRTEADRLRLTVRESQVINHLMQGKTNRQIGESLSISEKTVKHYVGVLKEKFCVANRLELVLHAQRLSL</sequence>
<feature type="domain" description="Response regulatory" evidence="4">
    <location>
        <begin position="3"/>
        <end position="118"/>
    </location>
</feature>
<dbReference type="KEGG" id="rmai:MACH21_08610"/>
<dbReference type="EMBL" id="AP027266">
    <property type="protein sequence ID" value="BDW84684.1"/>
    <property type="molecule type" value="Genomic_DNA"/>
</dbReference>
<reference evidence="5 6" key="1">
    <citation type="submission" date="2023-01" db="EMBL/GenBank/DDBJ databases">
        <title>Complete genome sequence of Roseicyclus marinus strain Dej080120_10.</title>
        <authorList>
            <person name="Ueki S."/>
            <person name="Maruyama F."/>
        </authorList>
    </citation>
    <scope>NUCLEOTIDE SEQUENCE [LARGE SCALE GENOMIC DNA]</scope>
    <source>
        <strain evidence="5 6">Dej080120_10</strain>
    </source>
</reference>
<dbReference type="RefSeq" id="WP_338274746.1">
    <property type="nucleotide sequence ID" value="NZ_AP027266.1"/>
</dbReference>
<evidence type="ECO:0000256" key="2">
    <source>
        <dbReference type="PROSITE-ProRule" id="PRU00169"/>
    </source>
</evidence>
<dbReference type="Gene3D" id="3.40.50.2300">
    <property type="match status" value="1"/>
</dbReference>
<dbReference type="SUPFAM" id="SSF46894">
    <property type="entry name" value="C-terminal effector domain of the bipartite response regulators"/>
    <property type="match status" value="1"/>
</dbReference>
<feature type="domain" description="HTH luxR-type" evidence="3">
    <location>
        <begin position="144"/>
        <end position="209"/>
    </location>
</feature>
<evidence type="ECO:0000259" key="4">
    <source>
        <dbReference type="PROSITE" id="PS50110"/>
    </source>
</evidence>
<dbReference type="AlphaFoldDB" id="A0AA48HFJ1"/>
<dbReference type="GO" id="GO:0003677">
    <property type="term" value="F:DNA binding"/>
    <property type="evidence" value="ECO:0007669"/>
    <property type="project" value="UniProtKB-KW"/>
</dbReference>
<name>A0AA48HFJ1_9RHOB</name>
<organism evidence="5 6">
    <name type="scientific">Roseicyclus marinus</name>
    <dbReference type="NCBI Taxonomy" id="2161673"/>
    <lineage>
        <taxon>Bacteria</taxon>
        <taxon>Pseudomonadati</taxon>
        <taxon>Pseudomonadota</taxon>
        <taxon>Alphaproteobacteria</taxon>
        <taxon>Rhodobacterales</taxon>
        <taxon>Roseobacteraceae</taxon>
        <taxon>Roseicyclus</taxon>
    </lineage>
</organism>
<gene>
    <name evidence="5" type="ORF">MACH21_08610</name>
</gene>
<evidence type="ECO:0000259" key="3">
    <source>
        <dbReference type="PROSITE" id="PS50043"/>
    </source>
</evidence>
<proteinExistence type="predicted"/>
<dbReference type="PROSITE" id="PS50043">
    <property type="entry name" value="HTH_LUXR_2"/>
    <property type="match status" value="1"/>
</dbReference>